<dbReference type="Proteomes" id="UP000248856">
    <property type="component" value="Unassembled WGS sequence"/>
</dbReference>
<gene>
    <name evidence="10" type="ORF">AX018_102931</name>
</gene>
<dbReference type="InterPro" id="IPR049453">
    <property type="entry name" value="Memb_transporter_dom"/>
</dbReference>
<evidence type="ECO:0000259" key="9">
    <source>
        <dbReference type="Pfam" id="PF13515"/>
    </source>
</evidence>
<dbReference type="PANTHER" id="PTHR30509">
    <property type="entry name" value="P-HYDROXYBENZOIC ACID EFFLUX PUMP SUBUNIT-RELATED"/>
    <property type="match status" value="1"/>
</dbReference>
<dbReference type="InterPro" id="IPR010020">
    <property type="entry name" value="Integral_membrane_YCCS_YHJK"/>
</dbReference>
<feature type="domain" description="Integral membrane protein YccS N-terminal" evidence="8">
    <location>
        <begin position="84"/>
        <end position="373"/>
    </location>
</feature>
<feature type="transmembrane region" description="Helical" evidence="7">
    <location>
        <begin position="539"/>
        <end position="557"/>
    </location>
</feature>
<feature type="transmembrane region" description="Helical" evidence="7">
    <location>
        <begin position="487"/>
        <end position="504"/>
    </location>
</feature>
<feature type="transmembrane region" description="Helical" evidence="7">
    <location>
        <begin position="132"/>
        <end position="150"/>
    </location>
</feature>
<proteinExistence type="inferred from homology"/>
<evidence type="ECO:0000259" key="8">
    <source>
        <dbReference type="Pfam" id="PF12805"/>
    </source>
</evidence>
<feature type="transmembrane region" description="Helical" evidence="7">
    <location>
        <begin position="54"/>
        <end position="71"/>
    </location>
</feature>
<feature type="transmembrane region" description="Helical" evidence="7">
    <location>
        <begin position="162"/>
        <end position="185"/>
    </location>
</feature>
<organism evidence="10 11">
    <name type="scientific">Paracidovorax anthurii</name>
    <dbReference type="NCBI Taxonomy" id="78229"/>
    <lineage>
        <taxon>Bacteria</taxon>
        <taxon>Pseudomonadati</taxon>
        <taxon>Pseudomonadota</taxon>
        <taxon>Betaproteobacteria</taxon>
        <taxon>Burkholderiales</taxon>
        <taxon>Comamonadaceae</taxon>
        <taxon>Paracidovorax</taxon>
    </lineage>
</organism>
<name>A0A328Z8S2_9BURK</name>
<protein>
    <submittedName>
        <fullName evidence="10">Putative membrane protein (TIGR01666 family)</fullName>
    </submittedName>
</protein>
<keyword evidence="5 7" id="KW-0472">Membrane</keyword>
<dbReference type="InterPro" id="IPR032692">
    <property type="entry name" value="YccS_N"/>
</dbReference>
<dbReference type="Pfam" id="PF13515">
    <property type="entry name" value="FUSC_2"/>
    <property type="match status" value="1"/>
</dbReference>
<feature type="transmembrane region" description="Helical" evidence="7">
    <location>
        <begin position="31"/>
        <end position="48"/>
    </location>
</feature>
<evidence type="ECO:0000256" key="4">
    <source>
        <dbReference type="ARBA" id="ARBA00022989"/>
    </source>
</evidence>
<feature type="transmembrane region" description="Helical" evidence="7">
    <location>
        <begin position="107"/>
        <end position="125"/>
    </location>
</feature>
<dbReference type="EMBL" id="QLTA01000029">
    <property type="protein sequence ID" value="RAR78656.1"/>
    <property type="molecule type" value="Genomic_DNA"/>
</dbReference>
<dbReference type="OrthoDB" id="8670769at2"/>
<evidence type="ECO:0000256" key="2">
    <source>
        <dbReference type="ARBA" id="ARBA00022475"/>
    </source>
</evidence>
<feature type="transmembrane region" description="Helical" evidence="7">
    <location>
        <begin position="509"/>
        <end position="527"/>
    </location>
</feature>
<dbReference type="PANTHER" id="PTHR30509:SF8">
    <property type="entry name" value="INNER MEMBRANE PROTEIN YCCS"/>
    <property type="match status" value="1"/>
</dbReference>
<dbReference type="RefSeq" id="WP_111878354.1">
    <property type="nucleotide sequence ID" value="NZ_CBCSGC010000197.1"/>
</dbReference>
<comment type="similarity">
    <text evidence="6">Belongs to the YccS/YhfK family.</text>
</comment>
<evidence type="ECO:0000256" key="7">
    <source>
        <dbReference type="SAM" id="Phobius"/>
    </source>
</evidence>
<evidence type="ECO:0000313" key="10">
    <source>
        <dbReference type="EMBL" id="RAR78656.1"/>
    </source>
</evidence>
<feature type="domain" description="Integral membrane bound transporter" evidence="9">
    <location>
        <begin position="432"/>
        <end position="551"/>
    </location>
</feature>
<keyword evidence="4 7" id="KW-1133">Transmembrane helix</keyword>
<evidence type="ECO:0000256" key="5">
    <source>
        <dbReference type="ARBA" id="ARBA00023136"/>
    </source>
</evidence>
<dbReference type="GO" id="GO:0005886">
    <property type="term" value="C:plasma membrane"/>
    <property type="evidence" value="ECO:0007669"/>
    <property type="project" value="UniProtKB-SubCell"/>
</dbReference>
<feature type="transmembrane region" description="Helical" evidence="7">
    <location>
        <begin position="83"/>
        <end position="101"/>
    </location>
</feature>
<accession>A0A328Z8S2</accession>
<dbReference type="Pfam" id="PF12805">
    <property type="entry name" value="FUSC-like"/>
    <property type="match status" value="1"/>
</dbReference>
<sequence>METTTTTTAAVATGPADGGAGWLRRLWAQDAFVYSLRVFIALSGAMALCWWRDQVALVTPIFLGIIASALAETDDSWRGRLRAVLVMLGCFALAAFSVQILLPRPAWFVAGLALSTFGFTMLGALGERYRAIASATVILALYAAISASPGTPSHAPAGAWQVPLLLLAGAAWYALLSLAWCALFPHQPVRQNLARLYEQLGAYLRLKASLFEPVRGVDVQRRRLALAQTNGRVVAALNATKESIFSRRGAGARALPTGRMLRHLNLYFIAQDIHERASSSHHHYNEWADVLFHSDVLYRCQRVLQLQGVECTRLAQALQMHAPFVRDGAVARAMADLRDAIAYLEAQARPGWHRPLRSLRALARNLATLDAQLDAAAHPEGGERAGDSSLLDRSPRSLADAWGRVRSQLHPGTPLFRHAARLSLALAAGHGAMQLIDPVHGYWIPLATLFVCQPTYGATLARVSQRVAGTAVGLVVGWALLRLFPSLPLQALFAVAAGVLFFVTRTTRYLTATAAITLLVLMCFNQATGEAHALILPRLLDTMIGSAIAAVAMLMVLPDWQGRRLAAVAAQALASHAHYLREILSQYATGKADDLDYRLARRNAHNADAALSTTLSHMLQEPRHVRLHSLAGMRMLVASHTLLSYLSAMGAHRAEPAGPVADLAQEAGAHAANRLDALAAALRRQGDAVSDDSGRAEALAAALEQAADTLAQTDPASAPGGAEMLRTLQTQLALVCRQLGALEAAARQLRGSPADTAAAFA</sequence>
<dbReference type="NCBIfam" id="TIGR01667">
    <property type="entry name" value="YCCS_YHFK"/>
    <property type="match status" value="1"/>
</dbReference>
<comment type="caution">
    <text evidence="10">The sequence shown here is derived from an EMBL/GenBank/DDBJ whole genome shotgun (WGS) entry which is preliminary data.</text>
</comment>
<keyword evidence="2" id="KW-1003">Cell membrane</keyword>
<comment type="subcellular location">
    <subcellularLocation>
        <location evidence="1">Cell membrane</location>
        <topology evidence="1">Multi-pass membrane protein</topology>
    </subcellularLocation>
</comment>
<keyword evidence="3 7" id="KW-0812">Transmembrane</keyword>
<evidence type="ECO:0000256" key="6">
    <source>
        <dbReference type="ARBA" id="ARBA00043993"/>
    </source>
</evidence>
<dbReference type="AlphaFoldDB" id="A0A328Z8S2"/>
<keyword evidence="11" id="KW-1185">Reference proteome</keyword>
<dbReference type="InterPro" id="IPR010019">
    <property type="entry name" value="Integral_membrane_YccS"/>
</dbReference>
<evidence type="ECO:0000313" key="11">
    <source>
        <dbReference type="Proteomes" id="UP000248856"/>
    </source>
</evidence>
<reference evidence="10 11" key="1">
    <citation type="submission" date="2018-06" db="EMBL/GenBank/DDBJ databases">
        <title>Genomic Encyclopedia of Archaeal and Bacterial Type Strains, Phase II (KMG-II): from individual species to whole genera.</title>
        <authorList>
            <person name="Goeker M."/>
        </authorList>
    </citation>
    <scope>NUCLEOTIDE SEQUENCE [LARGE SCALE GENOMIC DNA]</scope>
    <source>
        <strain evidence="10 11">CFPB 3232</strain>
    </source>
</reference>
<evidence type="ECO:0000256" key="3">
    <source>
        <dbReference type="ARBA" id="ARBA00022692"/>
    </source>
</evidence>
<evidence type="ECO:0000256" key="1">
    <source>
        <dbReference type="ARBA" id="ARBA00004651"/>
    </source>
</evidence>
<dbReference type="NCBIfam" id="TIGR01666">
    <property type="entry name" value="YCCS"/>
    <property type="match status" value="1"/>
</dbReference>